<dbReference type="PROSITE" id="PS51257">
    <property type="entry name" value="PROKAR_LIPOPROTEIN"/>
    <property type="match status" value="1"/>
</dbReference>
<dbReference type="Gene3D" id="2.30.42.10">
    <property type="match status" value="1"/>
</dbReference>
<evidence type="ECO:0000256" key="3">
    <source>
        <dbReference type="ARBA" id="ARBA00022801"/>
    </source>
</evidence>
<dbReference type="GO" id="GO:0007165">
    <property type="term" value="P:signal transduction"/>
    <property type="evidence" value="ECO:0007669"/>
    <property type="project" value="TreeGrafter"/>
</dbReference>
<evidence type="ECO:0000259" key="8">
    <source>
        <dbReference type="SMART" id="SM00245"/>
    </source>
</evidence>
<keyword evidence="3 5" id="KW-0378">Hydrolase</keyword>
<dbReference type="FunFam" id="3.90.226.10:FF:000090">
    <property type="entry name" value="Tail-specific protease"/>
    <property type="match status" value="1"/>
</dbReference>
<dbReference type="InterPro" id="IPR001478">
    <property type="entry name" value="PDZ"/>
</dbReference>
<dbReference type="InterPro" id="IPR029045">
    <property type="entry name" value="ClpP/crotonase-like_dom_sf"/>
</dbReference>
<dbReference type="GO" id="GO:0030288">
    <property type="term" value="C:outer membrane-bounded periplasmic space"/>
    <property type="evidence" value="ECO:0007669"/>
    <property type="project" value="TreeGrafter"/>
</dbReference>
<dbReference type="InterPro" id="IPR036034">
    <property type="entry name" value="PDZ_sf"/>
</dbReference>
<name>A0A1I3PMU8_9SPHI</name>
<dbReference type="SUPFAM" id="SSF52096">
    <property type="entry name" value="ClpP/crotonase"/>
    <property type="match status" value="1"/>
</dbReference>
<keyword evidence="10" id="KW-1185">Reference proteome</keyword>
<dbReference type="SMART" id="SM00245">
    <property type="entry name" value="TSPc"/>
    <property type="match status" value="1"/>
</dbReference>
<evidence type="ECO:0000256" key="6">
    <source>
        <dbReference type="SAM" id="MobiDB-lite"/>
    </source>
</evidence>
<dbReference type="GO" id="GO:0008236">
    <property type="term" value="F:serine-type peptidase activity"/>
    <property type="evidence" value="ECO:0007669"/>
    <property type="project" value="UniProtKB-KW"/>
</dbReference>
<protein>
    <submittedName>
        <fullName evidence="9">Carboxyl-terminal processing protease</fullName>
    </submittedName>
</protein>
<dbReference type="Pfam" id="PF03572">
    <property type="entry name" value="Peptidase_S41"/>
    <property type="match status" value="1"/>
</dbReference>
<evidence type="ECO:0000313" key="9">
    <source>
        <dbReference type="EMBL" id="SFJ22815.1"/>
    </source>
</evidence>
<organism evidence="9 10">
    <name type="scientific">Parapedobacter indicus</name>
    <dbReference type="NCBI Taxonomy" id="1477437"/>
    <lineage>
        <taxon>Bacteria</taxon>
        <taxon>Pseudomonadati</taxon>
        <taxon>Bacteroidota</taxon>
        <taxon>Sphingobacteriia</taxon>
        <taxon>Sphingobacteriales</taxon>
        <taxon>Sphingobacteriaceae</taxon>
        <taxon>Parapedobacter</taxon>
    </lineage>
</organism>
<comment type="similarity">
    <text evidence="1 5">Belongs to the peptidase S41A family.</text>
</comment>
<feature type="domain" description="PDZ" evidence="7">
    <location>
        <begin position="250"/>
        <end position="328"/>
    </location>
</feature>
<feature type="compositionally biased region" description="Basic and acidic residues" evidence="6">
    <location>
        <begin position="646"/>
        <end position="665"/>
    </location>
</feature>
<dbReference type="Gene3D" id="3.90.226.10">
    <property type="entry name" value="2-enoyl-CoA Hydratase, Chain A, domain 1"/>
    <property type="match status" value="1"/>
</dbReference>
<feature type="domain" description="Tail specific protease" evidence="8">
    <location>
        <begin position="333"/>
        <end position="570"/>
    </location>
</feature>
<dbReference type="InterPro" id="IPR040573">
    <property type="entry name" value="TSP_N"/>
</dbReference>
<feature type="region of interest" description="Disordered" evidence="6">
    <location>
        <begin position="639"/>
        <end position="665"/>
    </location>
</feature>
<evidence type="ECO:0000259" key="7">
    <source>
        <dbReference type="SMART" id="SM00228"/>
    </source>
</evidence>
<evidence type="ECO:0000313" key="10">
    <source>
        <dbReference type="Proteomes" id="UP000198670"/>
    </source>
</evidence>
<evidence type="ECO:0000256" key="5">
    <source>
        <dbReference type="RuleBase" id="RU004404"/>
    </source>
</evidence>
<evidence type="ECO:0000256" key="2">
    <source>
        <dbReference type="ARBA" id="ARBA00022670"/>
    </source>
</evidence>
<dbReference type="Pfam" id="PF00595">
    <property type="entry name" value="PDZ"/>
    <property type="match status" value="1"/>
</dbReference>
<dbReference type="EMBL" id="FOQO01000008">
    <property type="protein sequence ID" value="SFJ22815.1"/>
    <property type="molecule type" value="Genomic_DNA"/>
</dbReference>
<dbReference type="AlphaFoldDB" id="A0A1I3PMU8"/>
<keyword evidence="4 5" id="KW-0720">Serine protease</keyword>
<dbReference type="Pfam" id="PF17804">
    <property type="entry name" value="TSP_NTD"/>
    <property type="match status" value="1"/>
</dbReference>
<accession>A0A1I3PMU8</accession>
<gene>
    <name evidence="9" type="ORF">SAMN05444682_108100</name>
</gene>
<dbReference type="SMART" id="SM00228">
    <property type="entry name" value="PDZ"/>
    <property type="match status" value="1"/>
</dbReference>
<reference evidence="9 10" key="1">
    <citation type="submission" date="2016-10" db="EMBL/GenBank/DDBJ databases">
        <authorList>
            <person name="de Groot N.N."/>
        </authorList>
    </citation>
    <scope>NUCLEOTIDE SEQUENCE [LARGE SCALE GENOMIC DNA]</scope>
    <source>
        <strain evidence="9 10">RK1</strain>
    </source>
</reference>
<sequence>MENMLKKVFFALFVVAIAACGSKPRVSLDAETGALKPTAQHAVIAKDVVGLFESISYKKVPFGDSISSLIFDNLIEAVDQGKNYLMQSDIDEFEQYRNTLGEDFRNGDLSAAYHMFNVYMKRYLDRLDYALTQVDAAHDFSVDERYVYNREKESWFASETEANDQWRKRVKYDLLNLRLSGSTTDSATAKQKETLTNRYKNLISMAKKTDNNEAFQVIMTALTDAIDPHTSYFNPYFAQRFNEDMANTFEGIGARLSMENEMVKVADIIVGGPVYKAKALQIDDRIIGVAQGKDGEFEDIIGWKLDHAVSKIKGPKGTVVRLKIIPAGEEPTAEPKIVSLTRDRVVIEDESAKREIKEVIGDDGKTYRVGIISLPKFYIDFEAYRKNDPNYKSTTRDVRLLLDSLKQENVDAVVMDLRFNGGGSLQESIELTGLFIDKGPVVQVRDTRNQIEVNSDREEGVAWDGPLGVIINRFSASASEIFAAAIQDYGRGIVLGSQSYGKGTVQSAIDMSRVISPTDRLLLKAQADGDDGLPAGAPQFGQINITLAKFYRITGSSTQHRGVEPDLTFPSLYSAEKYGESSEPSALPWDQINAADFAPVADLKSVIAQLAKKHQVRMDSSQAYKFLLEDIDTMQKQESETSVTLQEDKLKKEREDNRLKNKSRSDALQQMKIDLPLGGGTATDVDEGLDFIQEESLSVMADFVGLMKK</sequence>
<dbReference type="Proteomes" id="UP000198670">
    <property type="component" value="Unassembled WGS sequence"/>
</dbReference>
<dbReference type="NCBIfam" id="TIGR00225">
    <property type="entry name" value="prc"/>
    <property type="match status" value="1"/>
</dbReference>
<evidence type="ECO:0000256" key="4">
    <source>
        <dbReference type="ARBA" id="ARBA00022825"/>
    </source>
</evidence>
<dbReference type="InterPro" id="IPR005151">
    <property type="entry name" value="Tail-specific_protease"/>
</dbReference>
<dbReference type="SUPFAM" id="SSF50156">
    <property type="entry name" value="PDZ domain-like"/>
    <property type="match status" value="1"/>
</dbReference>
<dbReference type="GO" id="GO:0004175">
    <property type="term" value="F:endopeptidase activity"/>
    <property type="evidence" value="ECO:0007669"/>
    <property type="project" value="TreeGrafter"/>
</dbReference>
<dbReference type="PANTHER" id="PTHR32060:SF22">
    <property type="entry name" value="CARBOXYL-TERMINAL-PROCESSING PEPTIDASE 3, CHLOROPLASTIC"/>
    <property type="match status" value="1"/>
</dbReference>
<proteinExistence type="inferred from homology"/>
<evidence type="ECO:0000256" key="1">
    <source>
        <dbReference type="ARBA" id="ARBA00009179"/>
    </source>
</evidence>
<keyword evidence="2 5" id="KW-0645">Protease</keyword>
<dbReference type="STRING" id="1477437.SAMN05444682_108100"/>
<dbReference type="Pfam" id="PF11818">
    <property type="entry name" value="DUF3340"/>
    <property type="match status" value="1"/>
</dbReference>
<dbReference type="GO" id="GO:0006508">
    <property type="term" value="P:proteolysis"/>
    <property type="evidence" value="ECO:0007669"/>
    <property type="project" value="UniProtKB-KW"/>
</dbReference>
<dbReference type="CDD" id="cd07560">
    <property type="entry name" value="Peptidase_S41_CPP"/>
    <property type="match status" value="1"/>
</dbReference>
<dbReference type="PANTHER" id="PTHR32060">
    <property type="entry name" value="TAIL-SPECIFIC PROTEASE"/>
    <property type="match status" value="1"/>
</dbReference>
<dbReference type="CDD" id="cd06782">
    <property type="entry name" value="cpPDZ_CPP-like"/>
    <property type="match status" value="1"/>
</dbReference>
<dbReference type="InterPro" id="IPR020992">
    <property type="entry name" value="Tail_Prtase_C"/>
</dbReference>
<dbReference type="InterPro" id="IPR004447">
    <property type="entry name" value="Peptidase_S41A"/>
</dbReference>